<evidence type="ECO:0000313" key="3">
    <source>
        <dbReference type="Proteomes" id="UP001387293"/>
    </source>
</evidence>
<name>A0ABU8L752_9HYPH</name>
<proteinExistence type="predicted"/>
<evidence type="ECO:0000259" key="1">
    <source>
        <dbReference type="Pfam" id="PF01755"/>
    </source>
</evidence>
<sequence>MKRLVINLDRSPDRLAHTTAEFARIGLGFERVAAIDARHHPELMLQRQHPLHAVQRLSGSEIACLHSHRACWTIIAQDDAPYGAVFEDDIVFSAKAGALLADTSWIPADADVVKLETFFHTTVIQRERFSVGGGFSLFRLRKNHIGTGGYLLSRQTARALLEATAEVNVAVDSLIFDPAFATSSGKTIYQLVPALCAQEQFVGNRLPSLVEPGREAEWVASGLADGHRMPALARIRREARRAARQITDLCRLRRQIVVPLAPVEAND</sequence>
<dbReference type="CDD" id="cd06532">
    <property type="entry name" value="Glyco_transf_25"/>
    <property type="match status" value="1"/>
</dbReference>
<dbReference type="Proteomes" id="UP001387293">
    <property type="component" value="Unassembled WGS sequence"/>
</dbReference>
<evidence type="ECO:0000313" key="2">
    <source>
        <dbReference type="EMBL" id="MEI9413094.1"/>
    </source>
</evidence>
<accession>A0ABU8L752</accession>
<comment type="caution">
    <text evidence="2">The sequence shown here is derived from an EMBL/GenBank/DDBJ whole genome shotgun (WGS) entry which is preliminary data.</text>
</comment>
<dbReference type="Pfam" id="PF01755">
    <property type="entry name" value="Glyco_transf_25"/>
    <property type="match status" value="1"/>
</dbReference>
<protein>
    <submittedName>
        <fullName evidence="2">Glycosyltransferase family 25 protein</fullName>
    </submittedName>
</protein>
<keyword evidence="3" id="KW-1185">Reference proteome</keyword>
<dbReference type="RefSeq" id="WP_337109421.1">
    <property type="nucleotide sequence ID" value="NZ_JAPYKS010000049.1"/>
</dbReference>
<reference evidence="2 3" key="1">
    <citation type="submission" date="2022-12" db="EMBL/GenBank/DDBJ databases">
        <authorList>
            <person name="Muema E."/>
        </authorList>
    </citation>
    <scope>NUCLEOTIDE SEQUENCE [LARGE SCALE GENOMIC DNA]</scope>
    <source>
        <strain evidence="3">1326</strain>
    </source>
</reference>
<dbReference type="InterPro" id="IPR002654">
    <property type="entry name" value="Glyco_trans_25"/>
</dbReference>
<gene>
    <name evidence="2" type="ORF">O7A60_30770</name>
</gene>
<organism evidence="2 3">
    <name type="scientific">Mesorhizobium salmacidum</name>
    <dbReference type="NCBI Taxonomy" id="3015171"/>
    <lineage>
        <taxon>Bacteria</taxon>
        <taxon>Pseudomonadati</taxon>
        <taxon>Pseudomonadota</taxon>
        <taxon>Alphaproteobacteria</taxon>
        <taxon>Hyphomicrobiales</taxon>
        <taxon>Phyllobacteriaceae</taxon>
        <taxon>Mesorhizobium</taxon>
    </lineage>
</organism>
<dbReference type="EMBL" id="JAPYKS010000049">
    <property type="protein sequence ID" value="MEI9413094.1"/>
    <property type="molecule type" value="Genomic_DNA"/>
</dbReference>
<feature type="domain" description="Glycosyl transferase family 25" evidence="1">
    <location>
        <begin position="2"/>
        <end position="175"/>
    </location>
</feature>